<gene>
    <name evidence="1" type="ORF">EU556_21625</name>
</gene>
<dbReference type="Proteomes" id="UP000298337">
    <property type="component" value="Unassembled WGS sequence"/>
</dbReference>
<dbReference type="OrthoDB" id="1009602at2"/>
<comment type="caution">
    <text evidence="1">The sequence shown here is derived from an EMBL/GenBank/DDBJ whole genome shotgun (WGS) entry which is preliminary data.</text>
</comment>
<name>A0A4Z0P0K9_9BACT</name>
<accession>A0A4Z0P0K9</accession>
<dbReference type="EMBL" id="SRLA01000005">
    <property type="protein sequence ID" value="TGE04784.1"/>
    <property type="molecule type" value="Genomic_DNA"/>
</dbReference>
<sequence length="62" mass="6904">MKEPLTPVQLVALIDKHGAGSVTSVLLDMQNKPKLLTDHDSANLTAQSWLRRRQQREVPVTA</sequence>
<evidence type="ECO:0000313" key="2">
    <source>
        <dbReference type="Proteomes" id="UP000298337"/>
    </source>
</evidence>
<keyword evidence="2" id="KW-1185">Reference proteome</keyword>
<protein>
    <submittedName>
        <fullName evidence="1">Uncharacterized protein</fullName>
    </submittedName>
</protein>
<evidence type="ECO:0000313" key="1">
    <source>
        <dbReference type="EMBL" id="TGE04784.1"/>
    </source>
</evidence>
<proteinExistence type="predicted"/>
<dbReference type="AlphaFoldDB" id="A0A4Z0P0K9"/>
<organism evidence="1 2">
    <name type="scientific">Hymenobacter fodinae</name>
    <dbReference type="NCBI Taxonomy" id="2510796"/>
    <lineage>
        <taxon>Bacteria</taxon>
        <taxon>Pseudomonadati</taxon>
        <taxon>Bacteroidota</taxon>
        <taxon>Cytophagia</taxon>
        <taxon>Cytophagales</taxon>
        <taxon>Hymenobacteraceae</taxon>
        <taxon>Hymenobacter</taxon>
    </lineage>
</organism>
<reference evidence="1 2" key="1">
    <citation type="submission" date="2019-04" db="EMBL/GenBank/DDBJ databases">
        <authorList>
            <person name="Feng G."/>
            <person name="Zhang J."/>
            <person name="Zhu H."/>
        </authorList>
    </citation>
    <scope>NUCLEOTIDE SEQUENCE [LARGE SCALE GENOMIC DNA]</scope>
    <source>
        <strain evidence="1 2">92R-1</strain>
    </source>
</reference>